<comment type="caution">
    <text evidence="2">The sequence shown here is derived from an EMBL/GenBank/DDBJ whole genome shotgun (WGS) entry which is preliminary data.</text>
</comment>
<reference evidence="2 3" key="1">
    <citation type="submission" date="2016-10" db="EMBL/GenBank/DDBJ databases">
        <authorList>
            <person name="Varghese N."/>
            <person name="Submissions S."/>
        </authorList>
    </citation>
    <scope>NUCLEOTIDE SEQUENCE [LARGE SCALE GENOMIC DNA]</scope>
    <source>
        <strain evidence="2 3">DSM 17833</strain>
    </source>
</reference>
<feature type="transmembrane region" description="Helical" evidence="1">
    <location>
        <begin position="38"/>
        <end position="62"/>
    </location>
</feature>
<keyword evidence="1" id="KW-0472">Membrane</keyword>
<feature type="transmembrane region" description="Helical" evidence="1">
    <location>
        <begin position="74"/>
        <end position="96"/>
    </location>
</feature>
<protein>
    <recommendedName>
        <fullName evidence="4">Integral membrane protein</fullName>
    </recommendedName>
</protein>
<feature type="transmembrane region" description="Helical" evidence="1">
    <location>
        <begin position="12"/>
        <end position="32"/>
    </location>
</feature>
<evidence type="ECO:0000256" key="1">
    <source>
        <dbReference type="SAM" id="Phobius"/>
    </source>
</evidence>
<keyword evidence="1" id="KW-0812">Transmembrane</keyword>
<evidence type="ECO:0000313" key="3">
    <source>
        <dbReference type="Proteomes" id="UP000242418"/>
    </source>
</evidence>
<sequence>MTTLQPSLLLRRALLADGLVGVITTAQLLLLADWLSSLLALPGAFLFGVGVVLIPLVAFLLWLSRRESMARAAVYTVIGLNALWVVLSLLVLLSGWFTPNALGYAFVIVQAVVVVVFIELEWLGLKRSQVIPGAFAQTSVSAQ</sequence>
<dbReference type="AlphaFoldDB" id="A0AB37ZAD1"/>
<dbReference type="RefSeq" id="WP_090254260.1">
    <property type="nucleotide sequence ID" value="NZ_FMTL01000003.1"/>
</dbReference>
<proteinExistence type="predicted"/>
<evidence type="ECO:0008006" key="4">
    <source>
        <dbReference type="Google" id="ProtNLM"/>
    </source>
</evidence>
<keyword evidence="1" id="KW-1133">Transmembrane helix</keyword>
<keyword evidence="3" id="KW-1185">Reference proteome</keyword>
<dbReference type="Proteomes" id="UP000242418">
    <property type="component" value="Unassembled WGS sequence"/>
</dbReference>
<evidence type="ECO:0000313" key="2">
    <source>
        <dbReference type="EMBL" id="SCW75307.1"/>
    </source>
</evidence>
<accession>A0AB37ZAD1</accession>
<gene>
    <name evidence="2" type="ORF">SAMN05216370_3187</name>
</gene>
<feature type="transmembrane region" description="Helical" evidence="1">
    <location>
        <begin position="102"/>
        <end position="120"/>
    </location>
</feature>
<dbReference type="EMBL" id="FMTL01000003">
    <property type="protein sequence ID" value="SCW75307.1"/>
    <property type="molecule type" value="Genomic_DNA"/>
</dbReference>
<name>A0AB37ZAD1_9PSED</name>
<organism evidence="2 3">
    <name type="scientific">Pseudomonas peli</name>
    <dbReference type="NCBI Taxonomy" id="592361"/>
    <lineage>
        <taxon>Bacteria</taxon>
        <taxon>Pseudomonadati</taxon>
        <taxon>Pseudomonadota</taxon>
        <taxon>Gammaproteobacteria</taxon>
        <taxon>Pseudomonadales</taxon>
        <taxon>Pseudomonadaceae</taxon>
        <taxon>Pseudomonas</taxon>
    </lineage>
</organism>